<keyword evidence="2" id="KW-1185">Reference proteome</keyword>
<dbReference type="EMBL" id="KN834835">
    <property type="protein sequence ID" value="KIK52954.1"/>
    <property type="molecule type" value="Genomic_DNA"/>
</dbReference>
<evidence type="ECO:0000313" key="1">
    <source>
        <dbReference type="EMBL" id="KIK52954.1"/>
    </source>
</evidence>
<proteinExistence type="predicted"/>
<evidence type="ECO:0000313" key="2">
    <source>
        <dbReference type="Proteomes" id="UP000053593"/>
    </source>
</evidence>
<dbReference type="HOGENOM" id="CLU_1602925_0_0_1"/>
<organism evidence="1 2">
    <name type="scientific">Collybiopsis luxurians FD-317 M1</name>
    <dbReference type="NCBI Taxonomy" id="944289"/>
    <lineage>
        <taxon>Eukaryota</taxon>
        <taxon>Fungi</taxon>
        <taxon>Dikarya</taxon>
        <taxon>Basidiomycota</taxon>
        <taxon>Agaricomycotina</taxon>
        <taxon>Agaricomycetes</taxon>
        <taxon>Agaricomycetidae</taxon>
        <taxon>Agaricales</taxon>
        <taxon>Marasmiineae</taxon>
        <taxon>Omphalotaceae</taxon>
        <taxon>Collybiopsis</taxon>
        <taxon>Collybiopsis luxurians</taxon>
    </lineage>
</organism>
<gene>
    <name evidence="1" type="ORF">GYMLUDRAFT_49628</name>
</gene>
<reference evidence="1 2" key="1">
    <citation type="submission" date="2014-04" db="EMBL/GenBank/DDBJ databases">
        <title>Evolutionary Origins and Diversification of the Mycorrhizal Mutualists.</title>
        <authorList>
            <consortium name="DOE Joint Genome Institute"/>
            <consortium name="Mycorrhizal Genomics Consortium"/>
            <person name="Kohler A."/>
            <person name="Kuo A."/>
            <person name="Nagy L.G."/>
            <person name="Floudas D."/>
            <person name="Copeland A."/>
            <person name="Barry K.W."/>
            <person name="Cichocki N."/>
            <person name="Veneault-Fourrey C."/>
            <person name="LaButti K."/>
            <person name="Lindquist E.A."/>
            <person name="Lipzen A."/>
            <person name="Lundell T."/>
            <person name="Morin E."/>
            <person name="Murat C."/>
            <person name="Riley R."/>
            <person name="Ohm R."/>
            <person name="Sun H."/>
            <person name="Tunlid A."/>
            <person name="Henrissat B."/>
            <person name="Grigoriev I.V."/>
            <person name="Hibbett D.S."/>
            <person name="Martin F."/>
        </authorList>
    </citation>
    <scope>NUCLEOTIDE SEQUENCE [LARGE SCALE GENOMIC DNA]</scope>
    <source>
        <strain evidence="1 2">FD-317 M1</strain>
    </source>
</reference>
<dbReference type="Proteomes" id="UP000053593">
    <property type="component" value="Unassembled WGS sequence"/>
</dbReference>
<protein>
    <submittedName>
        <fullName evidence="1">Uncharacterized protein</fullName>
    </submittedName>
</protein>
<accession>A0A0D0BTR0</accession>
<sequence>MIQFITFAIHPNGDGTSNVTTLVIIGEVTNANLTSFVQSWDGRTVNRSKAVWTIADVTCTVARVTCDFVMSPTPAVTNITDASNDILNAEGLQIVNQFPLETGFILDNNAIVANADGSYNVTSSLQVGNITSDELIPFANSWVGETISGEEAQWLVEAGSCLEQQE</sequence>
<dbReference type="AlphaFoldDB" id="A0A0D0BTR0"/>
<name>A0A0D0BTR0_9AGAR</name>